<reference evidence="2" key="1">
    <citation type="journal article" date="2022" name="Int. J. Mol. Sci.">
        <title>Draft Genome of Tanacetum Coccineum: Genomic Comparison of Closely Related Tanacetum-Family Plants.</title>
        <authorList>
            <person name="Yamashiro T."/>
            <person name="Shiraishi A."/>
            <person name="Nakayama K."/>
            <person name="Satake H."/>
        </authorList>
    </citation>
    <scope>NUCLEOTIDE SEQUENCE</scope>
</reference>
<keyword evidence="3" id="KW-1185">Reference proteome</keyword>
<evidence type="ECO:0000259" key="1">
    <source>
        <dbReference type="Pfam" id="PF13966"/>
    </source>
</evidence>
<accession>A0ABQ5DDC5</accession>
<comment type="caution">
    <text evidence="2">The sequence shown here is derived from an EMBL/GenBank/DDBJ whole genome shotgun (WGS) entry which is preliminary data.</text>
</comment>
<keyword evidence="2" id="KW-0695">RNA-directed DNA polymerase</keyword>
<evidence type="ECO:0000313" key="2">
    <source>
        <dbReference type="EMBL" id="GJT37265.1"/>
    </source>
</evidence>
<dbReference type="GO" id="GO:0003964">
    <property type="term" value="F:RNA-directed DNA polymerase activity"/>
    <property type="evidence" value="ECO:0007669"/>
    <property type="project" value="UniProtKB-KW"/>
</dbReference>
<dbReference type="Proteomes" id="UP001151760">
    <property type="component" value="Unassembled WGS sequence"/>
</dbReference>
<organism evidence="2 3">
    <name type="scientific">Tanacetum coccineum</name>
    <dbReference type="NCBI Taxonomy" id="301880"/>
    <lineage>
        <taxon>Eukaryota</taxon>
        <taxon>Viridiplantae</taxon>
        <taxon>Streptophyta</taxon>
        <taxon>Embryophyta</taxon>
        <taxon>Tracheophyta</taxon>
        <taxon>Spermatophyta</taxon>
        <taxon>Magnoliopsida</taxon>
        <taxon>eudicotyledons</taxon>
        <taxon>Gunneridae</taxon>
        <taxon>Pentapetalae</taxon>
        <taxon>asterids</taxon>
        <taxon>campanulids</taxon>
        <taxon>Asterales</taxon>
        <taxon>Asteraceae</taxon>
        <taxon>Asteroideae</taxon>
        <taxon>Anthemideae</taxon>
        <taxon>Anthemidinae</taxon>
        <taxon>Tanacetum</taxon>
    </lineage>
</organism>
<dbReference type="PANTHER" id="PTHR33116">
    <property type="entry name" value="REVERSE TRANSCRIPTASE ZINC-BINDING DOMAIN-CONTAINING PROTEIN-RELATED-RELATED"/>
    <property type="match status" value="1"/>
</dbReference>
<protein>
    <submittedName>
        <fullName evidence="2">Reverse transcriptase domain, reverse transcriptase zinc-binding domain protein</fullName>
    </submittedName>
</protein>
<dbReference type="InterPro" id="IPR026960">
    <property type="entry name" value="RVT-Znf"/>
</dbReference>
<sequence>MSTFQLSSKYALRCLEHGIGRLMLICAPKVVALLLGGTLRLWTSNLPIERRMLWSDLDIHKNVVWGKVWVLLGDFNVALNLEDSFSSSSQLTSHMLEFKDCAYAIFQPYRISDHSPVVLKIPDLVSSKPKPFKFCNFLTFKSSFLDTVSTFWNVQVDGHNLYQIASKLMSIKKPFRKLLHEQGNLHDRVNRLRHELDGVQKALDNNPADSNLRDEEAIYLKAFNKAKVDEERFLKQKTKIDWLDVGDSNSAYFHKSVKSTSMHCDDLNVDGLFTKTISDEVVSENQSAFVPGRRIADNILITQELMHNYHHDRAPPRRIADNILKCFVNVCFADDLFIFARGDVESTRVIMELIDEFKSTSGLVPSLPKSTTFFCNVCNHVKIAILNIMQFSEGKLSVKYLGVPLISSKLLIRDCSFGVTVNIIGVNQRWIHTYKLRDRSFWDIPLKADISWGWRKILKLCDTIWPHAWLLKAPNIGTIQAPNLAVHVPDVTRWCDANGNMLEFSSLKTQDKVKQWDIGNNDLNLLSCPLCKTQADSHAHLFFECSFSQQVWSLIRHLASMENVLPILHDIVMHLLPLSHKRTTRSIVRRLILAADAYHVWIERNNRLFKNAKRTPEDIRDMVMVTVWLKLITLRFKNTLSVSCLLEKWKMPCTFRLYGS</sequence>
<evidence type="ECO:0000313" key="3">
    <source>
        <dbReference type="Proteomes" id="UP001151760"/>
    </source>
</evidence>
<dbReference type="EMBL" id="BQNB010015209">
    <property type="protein sequence ID" value="GJT37265.1"/>
    <property type="molecule type" value="Genomic_DNA"/>
</dbReference>
<gene>
    <name evidence="2" type="ORF">Tco_0937130</name>
</gene>
<dbReference type="Pfam" id="PF13966">
    <property type="entry name" value="zf-RVT"/>
    <property type="match status" value="1"/>
</dbReference>
<keyword evidence="2" id="KW-0808">Transferase</keyword>
<feature type="domain" description="Reverse transcriptase zinc-binding" evidence="1">
    <location>
        <begin position="506"/>
        <end position="552"/>
    </location>
</feature>
<reference evidence="2" key="2">
    <citation type="submission" date="2022-01" db="EMBL/GenBank/DDBJ databases">
        <authorList>
            <person name="Yamashiro T."/>
            <person name="Shiraishi A."/>
            <person name="Satake H."/>
            <person name="Nakayama K."/>
        </authorList>
    </citation>
    <scope>NUCLEOTIDE SEQUENCE</scope>
</reference>
<dbReference type="PANTHER" id="PTHR33116:SF84">
    <property type="entry name" value="RNA-DIRECTED DNA POLYMERASE"/>
    <property type="match status" value="1"/>
</dbReference>
<proteinExistence type="predicted"/>
<name>A0ABQ5DDC5_9ASTR</name>
<keyword evidence="2" id="KW-0548">Nucleotidyltransferase</keyword>